<accession>A0ACB9H2K1</accession>
<protein>
    <submittedName>
        <fullName evidence="1">Uncharacterized protein</fullName>
    </submittedName>
</protein>
<proteinExistence type="predicted"/>
<keyword evidence="2" id="KW-1185">Reference proteome</keyword>
<name>A0ACB9H2K1_CICIN</name>
<organism evidence="1 2">
    <name type="scientific">Cichorium intybus</name>
    <name type="common">Chicory</name>
    <dbReference type="NCBI Taxonomy" id="13427"/>
    <lineage>
        <taxon>Eukaryota</taxon>
        <taxon>Viridiplantae</taxon>
        <taxon>Streptophyta</taxon>
        <taxon>Embryophyta</taxon>
        <taxon>Tracheophyta</taxon>
        <taxon>Spermatophyta</taxon>
        <taxon>Magnoliopsida</taxon>
        <taxon>eudicotyledons</taxon>
        <taxon>Gunneridae</taxon>
        <taxon>Pentapetalae</taxon>
        <taxon>asterids</taxon>
        <taxon>campanulids</taxon>
        <taxon>Asterales</taxon>
        <taxon>Asteraceae</taxon>
        <taxon>Cichorioideae</taxon>
        <taxon>Cichorieae</taxon>
        <taxon>Cichoriinae</taxon>
        <taxon>Cichorium</taxon>
    </lineage>
</organism>
<dbReference type="EMBL" id="CM042009">
    <property type="protein sequence ID" value="KAI3789960.1"/>
    <property type="molecule type" value="Genomic_DNA"/>
</dbReference>
<reference evidence="2" key="1">
    <citation type="journal article" date="2022" name="Mol. Ecol. Resour.">
        <title>The genomes of chicory, endive, great burdock and yacon provide insights into Asteraceae palaeo-polyploidization history and plant inulin production.</title>
        <authorList>
            <person name="Fan W."/>
            <person name="Wang S."/>
            <person name="Wang H."/>
            <person name="Wang A."/>
            <person name="Jiang F."/>
            <person name="Liu H."/>
            <person name="Zhao H."/>
            <person name="Xu D."/>
            <person name="Zhang Y."/>
        </authorList>
    </citation>
    <scope>NUCLEOTIDE SEQUENCE [LARGE SCALE GENOMIC DNA]</scope>
    <source>
        <strain evidence="2">cv. Punajuju</strain>
    </source>
</reference>
<evidence type="ECO:0000313" key="2">
    <source>
        <dbReference type="Proteomes" id="UP001055811"/>
    </source>
</evidence>
<sequence>MVTTTRRIEFQWAWTNIRYHERFRKWTGPLSKGDSCFVVYGPVGITFSEPLPRASATPSEQKPKTSPLRLISKTPSF</sequence>
<comment type="caution">
    <text evidence="1">The sequence shown here is derived from an EMBL/GenBank/DDBJ whole genome shotgun (WGS) entry which is preliminary data.</text>
</comment>
<evidence type="ECO:0000313" key="1">
    <source>
        <dbReference type="EMBL" id="KAI3789960.1"/>
    </source>
</evidence>
<dbReference type="Proteomes" id="UP001055811">
    <property type="component" value="Linkage Group LG01"/>
</dbReference>
<reference evidence="1 2" key="2">
    <citation type="journal article" date="2022" name="Mol. Ecol. Resour.">
        <title>The genomes of chicory, endive, great burdock and yacon provide insights into Asteraceae paleo-polyploidization history and plant inulin production.</title>
        <authorList>
            <person name="Fan W."/>
            <person name="Wang S."/>
            <person name="Wang H."/>
            <person name="Wang A."/>
            <person name="Jiang F."/>
            <person name="Liu H."/>
            <person name="Zhao H."/>
            <person name="Xu D."/>
            <person name="Zhang Y."/>
        </authorList>
    </citation>
    <scope>NUCLEOTIDE SEQUENCE [LARGE SCALE GENOMIC DNA]</scope>
    <source>
        <strain evidence="2">cv. Punajuju</strain>
        <tissue evidence="1">Leaves</tissue>
    </source>
</reference>
<gene>
    <name evidence="1" type="ORF">L2E82_02768</name>
</gene>